<organism evidence="2 4">
    <name type="scientific">Janibacter hoylei PVAS-1</name>
    <dbReference type="NCBI Taxonomy" id="1210046"/>
    <lineage>
        <taxon>Bacteria</taxon>
        <taxon>Bacillati</taxon>
        <taxon>Actinomycetota</taxon>
        <taxon>Actinomycetes</taxon>
        <taxon>Micrococcales</taxon>
        <taxon>Intrasporangiaceae</taxon>
        <taxon>Janibacter</taxon>
    </lineage>
</organism>
<protein>
    <submittedName>
        <fullName evidence="3">ABC transporter permease</fullName>
    </submittedName>
</protein>
<feature type="transmembrane region" description="Helical" evidence="1">
    <location>
        <begin position="154"/>
        <end position="173"/>
    </location>
</feature>
<name>K1EMW1_9MICO</name>
<feature type="transmembrane region" description="Helical" evidence="1">
    <location>
        <begin position="180"/>
        <end position="202"/>
    </location>
</feature>
<dbReference type="RefSeq" id="WP_007928275.1">
    <property type="nucleotide sequence ID" value="NZ_ALWX01000051.1"/>
</dbReference>
<accession>K1EMW1</accession>
<keyword evidence="1" id="KW-0472">Membrane</keyword>
<sequence>MSTATAPTESTQAPTPAPVDVTGDRVPFTRLVGIELRKMVDTRAGMWMLVVMATIGFLIAGGLVIWGQGGEDHAFSTFLGFIFMPMVMLLPIMGIMSATQEWSQRTGLATFTLVPRRGRVVGAKVTAAVALCLVLLLAGALAASLATLVAGGEFTLTGLSLAGLVLAAVIYTLQGVAFGAALLSTPMAIVASLALPTVWTILTAMIQRMQDVAAWLDLQLVTAPLTDGTMTGENWGQLATATAVWVGLPMAIGTYRILTREVK</sequence>
<keyword evidence="1" id="KW-1133">Transmembrane helix</keyword>
<dbReference type="EMBL" id="ALWX01000051">
    <property type="protein sequence ID" value="EKA60628.1"/>
    <property type="molecule type" value="Genomic_DNA"/>
</dbReference>
<evidence type="ECO:0000256" key="1">
    <source>
        <dbReference type="SAM" id="Phobius"/>
    </source>
</evidence>
<keyword evidence="1" id="KW-0812">Transmembrane</keyword>
<feature type="transmembrane region" description="Helical" evidence="1">
    <location>
        <begin position="73"/>
        <end position="95"/>
    </location>
</feature>
<feature type="transmembrane region" description="Helical" evidence="1">
    <location>
        <begin position="46"/>
        <end position="67"/>
    </location>
</feature>
<dbReference type="eggNOG" id="COG1277">
    <property type="taxonomic scope" value="Bacteria"/>
</dbReference>
<evidence type="ECO:0000313" key="5">
    <source>
        <dbReference type="Proteomes" id="UP000288711"/>
    </source>
</evidence>
<evidence type="ECO:0000313" key="3">
    <source>
        <dbReference type="EMBL" id="RWU81511.1"/>
    </source>
</evidence>
<reference evidence="3 5" key="1">
    <citation type="journal article" date="2009" name="Int. J. Syst. Evol. Microbiol.">
        <title>Janibacter hoylei sp. nov., Bacillus isronensis sp. nov. and Bacillus aryabhattai sp. nov., isolated from cryotubes used for collecting air from the upper atmosphere.</title>
        <authorList>
            <person name="Shivaji S."/>
            <person name="Chaturvedi P."/>
            <person name="Begum Z."/>
            <person name="Pindi P.K."/>
            <person name="Manorama R."/>
            <person name="Padmanaban D.A."/>
            <person name="Shouche Y.S."/>
            <person name="Pawar S."/>
            <person name="Vaishampayan P."/>
            <person name="Dutt C.B."/>
            <person name="Datta G.N."/>
            <person name="Manchanda R.K."/>
            <person name="Rao U.R."/>
            <person name="Bhargava P.M."/>
            <person name="Narlikar J.V."/>
        </authorList>
    </citation>
    <scope>NUCLEOTIDE SEQUENCE [LARGE SCALE GENOMIC DNA]</scope>
    <source>
        <strain evidence="3 5">PVAS-1</strain>
    </source>
</reference>
<evidence type="ECO:0000313" key="2">
    <source>
        <dbReference type="EMBL" id="EKA60628.1"/>
    </source>
</evidence>
<evidence type="ECO:0000313" key="4">
    <source>
        <dbReference type="Proteomes" id="UP000004474"/>
    </source>
</evidence>
<proteinExistence type="predicted"/>
<keyword evidence="5" id="KW-1185">Reference proteome</keyword>
<comment type="caution">
    <text evidence="2">The sequence shown here is derived from an EMBL/GenBank/DDBJ whole genome shotgun (WGS) entry which is preliminary data.</text>
</comment>
<feature type="transmembrane region" description="Helical" evidence="1">
    <location>
        <begin position="235"/>
        <end position="258"/>
    </location>
</feature>
<dbReference type="STRING" id="1210046.B277_11645"/>
<reference evidence="2 4" key="2">
    <citation type="journal article" date="2012" name="J. Bacteriol.">
        <title>Genome Sequence of Janibacter hoylei MTCC8307, Isolated from the Stratospheric Air.</title>
        <authorList>
            <person name="Pawar S.P."/>
            <person name="Dhotre D.P."/>
            <person name="Shetty S.A."/>
            <person name="Chowdhury S.P."/>
            <person name="Chaudhari B.L."/>
            <person name="Shouche Y.S."/>
        </authorList>
    </citation>
    <scope>NUCLEOTIDE SEQUENCE [LARGE SCALE GENOMIC DNA]</scope>
    <source>
        <strain evidence="2 4">PVAS-1</strain>
    </source>
</reference>
<dbReference type="EMBL" id="PIPF01000014">
    <property type="protein sequence ID" value="RWU81511.1"/>
    <property type="molecule type" value="Genomic_DNA"/>
</dbReference>
<feature type="transmembrane region" description="Helical" evidence="1">
    <location>
        <begin position="125"/>
        <end position="148"/>
    </location>
</feature>
<gene>
    <name evidence="2" type="ORF">B277_11645</name>
    <name evidence="3" type="ORF">CWN80_14340</name>
</gene>
<dbReference type="Proteomes" id="UP000004474">
    <property type="component" value="Unassembled WGS sequence"/>
</dbReference>
<reference evidence="3" key="3">
    <citation type="submission" date="2017-11" db="EMBL/GenBank/DDBJ databases">
        <authorList>
            <person name="Seuylemezian A."/>
            <person name="Cooper K."/>
            <person name="Vaishampayan P."/>
        </authorList>
    </citation>
    <scope>NUCLEOTIDE SEQUENCE</scope>
    <source>
        <strain evidence="3">PVAS-1</strain>
    </source>
</reference>
<dbReference type="Proteomes" id="UP000288711">
    <property type="component" value="Unassembled WGS sequence"/>
</dbReference>
<dbReference type="PATRIC" id="fig|1210046.3.peg.2236"/>
<dbReference type="OrthoDB" id="3822725at2"/>
<dbReference type="AlphaFoldDB" id="K1EMW1"/>